<dbReference type="GO" id="GO:0003677">
    <property type="term" value="F:DNA binding"/>
    <property type="evidence" value="ECO:0007669"/>
    <property type="project" value="InterPro"/>
</dbReference>
<dbReference type="PANTHER" id="PTHR43133">
    <property type="entry name" value="RNA POLYMERASE ECF-TYPE SIGMA FACTO"/>
    <property type="match status" value="1"/>
</dbReference>
<sequence length="168" mass="19941">MESQEEFVRRAQNSDAEAFAQLYKMIYRDLYRFAYYTLQNQQDAEDVVSEAVLDAYRTIRQLKEPQAFKSWIFKIVSNKCKQKKKEYLRQDVTLDENIPVMEKEMEDGEAFQAMKLLTKEERVIINMFVFGGYKGEEIGEILHTKHSTIRSKYRRALLKMKQAIELGM</sequence>
<dbReference type="Gene3D" id="1.10.10.10">
    <property type="entry name" value="Winged helix-like DNA-binding domain superfamily/Winged helix DNA-binding domain"/>
    <property type="match status" value="1"/>
</dbReference>
<dbReference type="InterPro" id="IPR007627">
    <property type="entry name" value="RNA_pol_sigma70_r2"/>
</dbReference>
<dbReference type="SUPFAM" id="SSF88659">
    <property type="entry name" value="Sigma3 and sigma4 domains of RNA polymerase sigma factors"/>
    <property type="match status" value="1"/>
</dbReference>
<evidence type="ECO:0000313" key="7">
    <source>
        <dbReference type="EMBL" id="SFR93981.1"/>
    </source>
</evidence>
<dbReference type="AlphaFoldDB" id="A0A1I6KS05"/>
<evidence type="ECO:0000259" key="6">
    <source>
        <dbReference type="Pfam" id="PF08281"/>
    </source>
</evidence>
<dbReference type="EMBL" id="FOYZ01000010">
    <property type="protein sequence ID" value="SFR93981.1"/>
    <property type="molecule type" value="Genomic_DNA"/>
</dbReference>
<evidence type="ECO:0000256" key="2">
    <source>
        <dbReference type="ARBA" id="ARBA00023015"/>
    </source>
</evidence>
<dbReference type="SUPFAM" id="SSF88946">
    <property type="entry name" value="Sigma2 domain of RNA polymerase sigma factors"/>
    <property type="match status" value="1"/>
</dbReference>
<keyword evidence="3" id="KW-0731">Sigma factor</keyword>
<dbReference type="InterPro" id="IPR013325">
    <property type="entry name" value="RNA_pol_sigma_r2"/>
</dbReference>
<feature type="domain" description="RNA polymerase sigma-70 region 2" evidence="5">
    <location>
        <begin position="22"/>
        <end position="83"/>
    </location>
</feature>
<dbReference type="InterPro" id="IPR013324">
    <property type="entry name" value="RNA_pol_sigma_r3/r4-like"/>
</dbReference>
<feature type="domain" description="RNA polymerase sigma factor 70 region 4 type 2" evidence="6">
    <location>
        <begin position="112"/>
        <end position="160"/>
    </location>
</feature>
<organism evidence="7 8">
    <name type="scientific">Anaeromicropila populeti</name>
    <dbReference type="NCBI Taxonomy" id="37658"/>
    <lineage>
        <taxon>Bacteria</taxon>
        <taxon>Bacillati</taxon>
        <taxon>Bacillota</taxon>
        <taxon>Clostridia</taxon>
        <taxon>Lachnospirales</taxon>
        <taxon>Lachnospiraceae</taxon>
        <taxon>Anaeromicropila</taxon>
    </lineage>
</organism>
<evidence type="ECO:0000313" key="8">
    <source>
        <dbReference type="Proteomes" id="UP000199659"/>
    </source>
</evidence>
<dbReference type="Gene3D" id="1.10.1740.10">
    <property type="match status" value="1"/>
</dbReference>
<dbReference type="GO" id="GO:0006352">
    <property type="term" value="P:DNA-templated transcription initiation"/>
    <property type="evidence" value="ECO:0007669"/>
    <property type="project" value="InterPro"/>
</dbReference>
<dbReference type="Proteomes" id="UP000199659">
    <property type="component" value="Unassembled WGS sequence"/>
</dbReference>
<reference evidence="7 8" key="1">
    <citation type="submission" date="2016-10" db="EMBL/GenBank/DDBJ databases">
        <authorList>
            <person name="de Groot N.N."/>
        </authorList>
    </citation>
    <scope>NUCLEOTIDE SEQUENCE [LARGE SCALE GENOMIC DNA]</scope>
    <source>
        <strain evidence="7 8">743A</strain>
    </source>
</reference>
<dbReference type="Pfam" id="PF08281">
    <property type="entry name" value="Sigma70_r4_2"/>
    <property type="match status" value="1"/>
</dbReference>
<evidence type="ECO:0000256" key="3">
    <source>
        <dbReference type="ARBA" id="ARBA00023082"/>
    </source>
</evidence>
<dbReference type="InterPro" id="IPR014284">
    <property type="entry name" value="RNA_pol_sigma-70_dom"/>
</dbReference>
<comment type="similarity">
    <text evidence="1">Belongs to the sigma-70 factor family. ECF subfamily.</text>
</comment>
<gene>
    <name evidence="7" type="ORF">SAMN05661086_02640</name>
</gene>
<keyword evidence="8" id="KW-1185">Reference proteome</keyword>
<dbReference type="GO" id="GO:0016987">
    <property type="term" value="F:sigma factor activity"/>
    <property type="evidence" value="ECO:0007669"/>
    <property type="project" value="UniProtKB-KW"/>
</dbReference>
<accession>A0A1I6KS05</accession>
<dbReference type="InterPro" id="IPR036388">
    <property type="entry name" value="WH-like_DNA-bd_sf"/>
</dbReference>
<dbReference type="OrthoDB" id="9784984at2"/>
<dbReference type="Pfam" id="PF04542">
    <property type="entry name" value="Sigma70_r2"/>
    <property type="match status" value="1"/>
</dbReference>
<keyword evidence="4" id="KW-0804">Transcription</keyword>
<protein>
    <submittedName>
        <fullName evidence="7">RNA polymerase sigma-70 factor, ECF subfamily</fullName>
    </submittedName>
</protein>
<evidence type="ECO:0000256" key="1">
    <source>
        <dbReference type="ARBA" id="ARBA00010641"/>
    </source>
</evidence>
<evidence type="ECO:0000259" key="5">
    <source>
        <dbReference type="Pfam" id="PF04542"/>
    </source>
</evidence>
<dbReference type="RefSeq" id="WP_092561538.1">
    <property type="nucleotide sequence ID" value="NZ_FOYZ01000010.1"/>
</dbReference>
<keyword evidence="2" id="KW-0805">Transcription regulation</keyword>
<dbReference type="STRING" id="37658.SAMN05661086_02640"/>
<dbReference type="NCBIfam" id="TIGR02937">
    <property type="entry name" value="sigma70-ECF"/>
    <property type="match status" value="1"/>
</dbReference>
<dbReference type="InterPro" id="IPR039425">
    <property type="entry name" value="RNA_pol_sigma-70-like"/>
</dbReference>
<proteinExistence type="inferred from homology"/>
<evidence type="ECO:0000256" key="4">
    <source>
        <dbReference type="ARBA" id="ARBA00023163"/>
    </source>
</evidence>
<dbReference type="PANTHER" id="PTHR43133:SF51">
    <property type="entry name" value="RNA POLYMERASE SIGMA FACTOR"/>
    <property type="match status" value="1"/>
</dbReference>
<name>A0A1I6KS05_9FIRM</name>
<dbReference type="InterPro" id="IPR013249">
    <property type="entry name" value="RNA_pol_sigma70_r4_t2"/>
</dbReference>